<organism evidence="1 2">
    <name type="scientific">Trichinella papuae</name>
    <dbReference type="NCBI Taxonomy" id="268474"/>
    <lineage>
        <taxon>Eukaryota</taxon>
        <taxon>Metazoa</taxon>
        <taxon>Ecdysozoa</taxon>
        <taxon>Nematoda</taxon>
        <taxon>Enoplea</taxon>
        <taxon>Dorylaimia</taxon>
        <taxon>Trichinellida</taxon>
        <taxon>Trichinellidae</taxon>
        <taxon>Trichinella</taxon>
    </lineage>
</organism>
<sequence length="67" mass="7765">MLQLTAQIVESTKVTTSKSKWNYYANYPYLKYTQFVCLIEQTSRSIQLIHSVWVTFFLSPRAVSALA</sequence>
<dbReference type="Proteomes" id="UP000054843">
    <property type="component" value="Unassembled WGS sequence"/>
</dbReference>
<accession>A0A0V1MHL6</accession>
<name>A0A0V1MHL6_9BILA</name>
<reference evidence="1 2" key="1">
    <citation type="submission" date="2015-01" db="EMBL/GenBank/DDBJ databases">
        <title>Evolution of Trichinella species and genotypes.</title>
        <authorList>
            <person name="Korhonen P.K."/>
            <person name="Edoardo P."/>
            <person name="Giuseppe L.R."/>
            <person name="Gasser R.B."/>
        </authorList>
    </citation>
    <scope>NUCLEOTIDE SEQUENCE [LARGE SCALE GENOMIC DNA]</scope>
    <source>
        <strain evidence="1">ISS1980</strain>
    </source>
</reference>
<dbReference type="AlphaFoldDB" id="A0A0V1MHL6"/>
<evidence type="ECO:0000313" key="1">
    <source>
        <dbReference type="EMBL" id="KRZ71355.1"/>
    </source>
</evidence>
<evidence type="ECO:0000313" key="2">
    <source>
        <dbReference type="Proteomes" id="UP000054843"/>
    </source>
</evidence>
<protein>
    <submittedName>
        <fullName evidence="1">Uncharacterized protein</fullName>
    </submittedName>
</protein>
<keyword evidence="2" id="KW-1185">Reference proteome</keyword>
<comment type="caution">
    <text evidence="1">The sequence shown here is derived from an EMBL/GenBank/DDBJ whole genome shotgun (WGS) entry which is preliminary data.</text>
</comment>
<proteinExistence type="predicted"/>
<gene>
    <name evidence="1" type="ORF">T10_12354</name>
</gene>
<dbReference type="EMBL" id="JYDO01000098">
    <property type="protein sequence ID" value="KRZ71355.1"/>
    <property type="molecule type" value="Genomic_DNA"/>
</dbReference>